<dbReference type="PROSITE" id="PS50110">
    <property type="entry name" value="RESPONSE_REGULATORY"/>
    <property type="match status" value="1"/>
</dbReference>
<feature type="modified residue" description="4-aspartylphosphate" evidence="2">
    <location>
        <position position="58"/>
    </location>
</feature>
<dbReference type="InterPro" id="IPR036388">
    <property type="entry name" value="WH-like_DNA-bd_sf"/>
</dbReference>
<dbReference type="EMBL" id="WHVL01000006">
    <property type="protein sequence ID" value="MCB8890195.1"/>
    <property type="molecule type" value="Genomic_DNA"/>
</dbReference>
<feature type="domain" description="OmpR/PhoB-type" evidence="6">
    <location>
        <begin position="131"/>
        <end position="230"/>
    </location>
</feature>
<evidence type="ECO:0000313" key="7">
    <source>
        <dbReference type="EMBL" id="MCB8890195.1"/>
    </source>
</evidence>
<dbReference type="PANTHER" id="PTHR48111">
    <property type="entry name" value="REGULATOR OF RPOS"/>
    <property type="match status" value="1"/>
</dbReference>
<dbReference type="SUPFAM" id="SSF52172">
    <property type="entry name" value="CheY-like"/>
    <property type="match status" value="1"/>
</dbReference>
<evidence type="ECO:0000256" key="3">
    <source>
        <dbReference type="PROSITE-ProRule" id="PRU01091"/>
    </source>
</evidence>
<dbReference type="Pfam" id="PF00486">
    <property type="entry name" value="Trans_reg_C"/>
    <property type="match status" value="1"/>
</dbReference>
<sequence length="239" mass="26302">MNETFRVLVVDDERAIRQFLRISLSSQGFAVSEAATGAQAIETVLASSGEPIDLVLLDLGLPDMEGQAVLAAIRRASNVPVIIVSVRGHEAEKVQALDAGANDYVTKPFGIEELLARVRALLRRPALVGHARPYCYGELRIEPAARRVTLAGRPVRLTPKEFAVLTLLAHQAGRVVTQTQLLRQVWGASHRNDTHYLRIVVSRLRQKLGDDPHTPHLLQTEPGIGYRLHGEPESQETLP</sequence>
<dbReference type="PROSITE" id="PS51755">
    <property type="entry name" value="OMPR_PHOB"/>
    <property type="match status" value="1"/>
</dbReference>
<keyword evidence="8" id="KW-1185">Reference proteome</keyword>
<dbReference type="Gene3D" id="1.10.10.10">
    <property type="entry name" value="Winged helix-like DNA-binding domain superfamily/Winged helix DNA-binding domain"/>
    <property type="match status" value="1"/>
</dbReference>
<keyword evidence="2" id="KW-0597">Phosphoprotein</keyword>
<gene>
    <name evidence="7" type="ORF">GEV37_13840</name>
</gene>
<dbReference type="SMART" id="SM00862">
    <property type="entry name" value="Trans_reg_C"/>
    <property type="match status" value="1"/>
</dbReference>
<evidence type="ECO:0000256" key="1">
    <source>
        <dbReference type="ARBA" id="ARBA00023125"/>
    </source>
</evidence>
<name>A0ABS8DWF4_9GAMM</name>
<dbReference type="Gene3D" id="6.10.250.690">
    <property type="match status" value="1"/>
</dbReference>
<dbReference type="InterPro" id="IPR039420">
    <property type="entry name" value="WalR-like"/>
</dbReference>
<evidence type="ECO:0000259" key="5">
    <source>
        <dbReference type="PROSITE" id="PS50110"/>
    </source>
</evidence>
<keyword evidence="1 3" id="KW-0238">DNA-binding</keyword>
<dbReference type="PANTHER" id="PTHR48111:SF50">
    <property type="entry name" value="KDP OPERON TRANSCRIPTIONAL REGULATORY PROTEIN KDPE"/>
    <property type="match status" value="1"/>
</dbReference>
<evidence type="ECO:0000259" key="6">
    <source>
        <dbReference type="PROSITE" id="PS51755"/>
    </source>
</evidence>
<proteinExistence type="predicted"/>
<evidence type="ECO:0000256" key="4">
    <source>
        <dbReference type="SAM" id="MobiDB-lite"/>
    </source>
</evidence>
<protein>
    <submittedName>
        <fullName evidence="7">Response regulator transcription factor</fullName>
    </submittedName>
</protein>
<organism evidence="7 8">
    <name type="scientific">Vreelandella malpeensis</name>
    <dbReference type="NCBI Taxonomy" id="1172368"/>
    <lineage>
        <taxon>Bacteria</taxon>
        <taxon>Pseudomonadati</taxon>
        <taxon>Pseudomonadota</taxon>
        <taxon>Gammaproteobacteria</taxon>
        <taxon>Oceanospirillales</taxon>
        <taxon>Halomonadaceae</taxon>
        <taxon>Vreelandella</taxon>
    </lineage>
</organism>
<reference evidence="7 8" key="1">
    <citation type="journal article" date="2021" name="Sci. Rep.">
        <title>Genome analysis of a halophilic bacterium Halomonas malpeensis YU-PRIM-29(T) reveals its exopolysaccharide and pigment producing capabilities.</title>
        <authorList>
            <person name="Athmika"/>
            <person name="Ghate S.D."/>
            <person name="Arun A.B."/>
            <person name="Rao S.S."/>
            <person name="Kumar S.T.A."/>
            <person name="Kandiyil M.K."/>
            <person name="Saptami K."/>
            <person name="Rekha P.D."/>
        </authorList>
    </citation>
    <scope>NUCLEOTIDE SEQUENCE [LARGE SCALE GENOMIC DNA]</scope>
    <source>
        <strain evidence="8">prim 29</strain>
    </source>
</reference>
<feature type="domain" description="Response regulatory" evidence="5">
    <location>
        <begin position="6"/>
        <end position="122"/>
    </location>
</feature>
<dbReference type="SMART" id="SM00448">
    <property type="entry name" value="REC"/>
    <property type="match status" value="1"/>
</dbReference>
<dbReference type="Proteomes" id="UP001319882">
    <property type="component" value="Unassembled WGS sequence"/>
</dbReference>
<accession>A0ABS8DWF4</accession>
<feature type="DNA-binding region" description="OmpR/PhoB-type" evidence="3">
    <location>
        <begin position="131"/>
        <end position="230"/>
    </location>
</feature>
<dbReference type="Gene3D" id="3.40.50.2300">
    <property type="match status" value="1"/>
</dbReference>
<dbReference type="CDD" id="cd00383">
    <property type="entry name" value="trans_reg_C"/>
    <property type="match status" value="1"/>
</dbReference>
<dbReference type="InterPro" id="IPR011006">
    <property type="entry name" value="CheY-like_superfamily"/>
</dbReference>
<dbReference type="InterPro" id="IPR001867">
    <property type="entry name" value="OmpR/PhoB-type_DNA-bd"/>
</dbReference>
<dbReference type="InterPro" id="IPR001789">
    <property type="entry name" value="Sig_transdc_resp-reg_receiver"/>
</dbReference>
<evidence type="ECO:0000313" key="8">
    <source>
        <dbReference type="Proteomes" id="UP001319882"/>
    </source>
</evidence>
<dbReference type="Pfam" id="PF00072">
    <property type="entry name" value="Response_reg"/>
    <property type="match status" value="1"/>
</dbReference>
<dbReference type="RefSeq" id="WP_227390865.1">
    <property type="nucleotide sequence ID" value="NZ_JBHSCJ010000008.1"/>
</dbReference>
<comment type="caution">
    <text evidence="7">The sequence shown here is derived from an EMBL/GenBank/DDBJ whole genome shotgun (WGS) entry which is preliminary data.</text>
</comment>
<evidence type="ECO:0000256" key="2">
    <source>
        <dbReference type="PROSITE-ProRule" id="PRU00169"/>
    </source>
</evidence>
<feature type="region of interest" description="Disordered" evidence="4">
    <location>
        <begin position="211"/>
        <end position="239"/>
    </location>
</feature>